<reference evidence="2" key="2">
    <citation type="submission" date="2021-09" db="EMBL/GenBank/DDBJ databases">
        <authorList>
            <person name="Gilroy R."/>
        </authorList>
    </citation>
    <scope>NUCLEOTIDE SEQUENCE</scope>
    <source>
        <strain evidence="2">CHK173-2145</strain>
    </source>
</reference>
<dbReference type="EMBL" id="DYXN01000098">
    <property type="protein sequence ID" value="HJE87247.1"/>
    <property type="molecule type" value="Genomic_DNA"/>
</dbReference>
<accession>A0A921EZY3</accession>
<organism evidence="2 3">
    <name type="scientific">Levilactobacillus hammesii</name>
    <dbReference type="NCBI Taxonomy" id="267633"/>
    <lineage>
        <taxon>Bacteria</taxon>
        <taxon>Bacillati</taxon>
        <taxon>Bacillota</taxon>
        <taxon>Bacilli</taxon>
        <taxon>Lactobacillales</taxon>
        <taxon>Lactobacillaceae</taxon>
        <taxon>Levilactobacillus</taxon>
    </lineage>
</organism>
<dbReference type="AlphaFoldDB" id="A0A921EZY3"/>
<protein>
    <recommendedName>
        <fullName evidence="1">B3/B4 tRNA-binding domain-containing protein</fullName>
    </recommendedName>
</protein>
<evidence type="ECO:0000313" key="2">
    <source>
        <dbReference type="EMBL" id="HJE87247.1"/>
    </source>
</evidence>
<feature type="domain" description="B3/B4 tRNA-binding" evidence="1">
    <location>
        <begin position="62"/>
        <end position="216"/>
    </location>
</feature>
<evidence type="ECO:0000259" key="1">
    <source>
        <dbReference type="SMART" id="SM00873"/>
    </source>
</evidence>
<dbReference type="SUPFAM" id="SSF56037">
    <property type="entry name" value="PheT/TilS domain"/>
    <property type="match status" value="1"/>
</dbReference>
<name>A0A921EZY3_9LACO</name>
<comment type="caution">
    <text evidence="2">The sequence shown here is derived from an EMBL/GenBank/DDBJ whole genome shotgun (WGS) entry which is preliminary data.</text>
</comment>
<dbReference type="Gene3D" id="3.50.40.10">
    <property type="entry name" value="Phenylalanyl-trna Synthetase, Chain B, domain 3"/>
    <property type="match status" value="1"/>
</dbReference>
<dbReference type="GO" id="GO:0004826">
    <property type="term" value="F:phenylalanine-tRNA ligase activity"/>
    <property type="evidence" value="ECO:0007669"/>
    <property type="project" value="InterPro"/>
</dbReference>
<dbReference type="InterPro" id="IPR005146">
    <property type="entry name" value="B3/B4_tRNA-bd"/>
</dbReference>
<dbReference type="PANTHER" id="PTHR39209:SF2">
    <property type="entry name" value="CYTOPLASMIC PROTEIN"/>
    <property type="match status" value="1"/>
</dbReference>
<dbReference type="SMART" id="SM00873">
    <property type="entry name" value="B3_4"/>
    <property type="match status" value="1"/>
</dbReference>
<dbReference type="InterPro" id="IPR020825">
    <property type="entry name" value="Phe-tRNA_synthase-like_B3/B4"/>
</dbReference>
<gene>
    <name evidence="2" type="ORF">K8U88_06630</name>
</gene>
<dbReference type="Proteomes" id="UP000721920">
    <property type="component" value="Unassembled WGS sequence"/>
</dbReference>
<sequence>MEFKIEPEVFAKLPTMYVGVVVAQGIDNTQPYPEITAMLNQYTAQSKQLFADANVKQRPEIIPYREAFRQIGINPNRYPCSAEALFKRLSKGKDLPTINPLVDLNNAISLKYTLPMGTHTLDGVREAVEMRFAQPGDEFVPLGTDQVETLDAGEVVYAVGQQVRTRRWTWRQSEHGKITPATTTVFFPIDGFVDVNRDTVDAAAKDLEKQLQTLFHCTTVRGAVDREHPAFQWTFD</sequence>
<reference evidence="2" key="1">
    <citation type="journal article" date="2021" name="PeerJ">
        <title>Extensive microbial diversity within the chicken gut microbiome revealed by metagenomics and culture.</title>
        <authorList>
            <person name="Gilroy R."/>
            <person name="Ravi A."/>
            <person name="Getino M."/>
            <person name="Pursley I."/>
            <person name="Horton D.L."/>
            <person name="Alikhan N.F."/>
            <person name="Baker D."/>
            <person name="Gharbi K."/>
            <person name="Hall N."/>
            <person name="Watson M."/>
            <person name="Adriaenssens E.M."/>
            <person name="Foster-Nyarko E."/>
            <person name="Jarju S."/>
            <person name="Secka A."/>
            <person name="Antonio M."/>
            <person name="Oren A."/>
            <person name="Chaudhuri R.R."/>
            <person name="La Ragione R."/>
            <person name="Hildebrand F."/>
            <person name="Pallen M.J."/>
        </authorList>
    </citation>
    <scope>NUCLEOTIDE SEQUENCE</scope>
    <source>
        <strain evidence="2">CHK173-2145</strain>
    </source>
</reference>
<dbReference type="GO" id="GO:0003723">
    <property type="term" value="F:RNA binding"/>
    <property type="evidence" value="ECO:0007669"/>
    <property type="project" value="InterPro"/>
</dbReference>
<dbReference type="Pfam" id="PF03483">
    <property type="entry name" value="B3_4"/>
    <property type="match status" value="1"/>
</dbReference>
<evidence type="ECO:0000313" key="3">
    <source>
        <dbReference type="Proteomes" id="UP000721920"/>
    </source>
</evidence>
<dbReference type="PANTHER" id="PTHR39209">
    <property type="match status" value="1"/>
</dbReference>
<proteinExistence type="predicted"/>